<keyword evidence="3" id="KW-0238">DNA-binding</keyword>
<dbReference type="Gene3D" id="3.30.70.270">
    <property type="match status" value="1"/>
</dbReference>
<dbReference type="Pfam" id="PF14223">
    <property type="entry name" value="Retrotran_gag_2"/>
    <property type="match status" value="1"/>
</dbReference>
<dbReference type="PROSITE" id="PS50158">
    <property type="entry name" value="ZF_CCHC"/>
    <property type="match status" value="1"/>
</dbReference>
<dbReference type="InterPro" id="IPR041577">
    <property type="entry name" value="RT_RNaseH_2"/>
</dbReference>
<dbReference type="InterPro" id="IPR036875">
    <property type="entry name" value="Znf_CCHC_sf"/>
</dbReference>
<reference evidence="8" key="1">
    <citation type="journal article" date="2019" name="Sci. Rep.">
        <title>Draft genome of Tanacetum cinerariifolium, the natural source of mosquito coil.</title>
        <authorList>
            <person name="Yamashiro T."/>
            <person name="Shiraishi A."/>
            <person name="Satake H."/>
            <person name="Nakayama K."/>
        </authorList>
    </citation>
    <scope>NUCLEOTIDE SEQUENCE</scope>
</reference>
<comment type="caution">
    <text evidence="8">The sequence shown here is derived from an EMBL/GenBank/DDBJ whole genome shotgun (WGS) entry which is preliminary data.</text>
</comment>
<dbReference type="Gene3D" id="3.10.10.10">
    <property type="entry name" value="HIV Type 1 Reverse Transcriptase, subunit A, domain 1"/>
    <property type="match status" value="1"/>
</dbReference>
<keyword evidence="4" id="KW-0862">Zinc</keyword>
<dbReference type="InterPro" id="IPR043128">
    <property type="entry name" value="Rev_trsase/Diguanyl_cyclase"/>
</dbReference>
<evidence type="ECO:0000256" key="2">
    <source>
        <dbReference type="ARBA" id="ARBA00022750"/>
    </source>
</evidence>
<dbReference type="Gene3D" id="4.10.60.10">
    <property type="entry name" value="Zinc finger, CCHC-type"/>
    <property type="match status" value="1"/>
</dbReference>
<feature type="region of interest" description="Disordered" evidence="6">
    <location>
        <begin position="24"/>
        <end position="57"/>
    </location>
</feature>
<name>A0A699GXH1_TANCI</name>
<dbReference type="CDD" id="cd00303">
    <property type="entry name" value="retropepsin_like"/>
    <property type="match status" value="1"/>
</dbReference>
<dbReference type="InterPro" id="IPR054722">
    <property type="entry name" value="PolX-like_BBD"/>
</dbReference>
<dbReference type="PANTHER" id="PTHR24559">
    <property type="entry name" value="TRANSPOSON TY3-I GAG-POL POLYPROTEIN"/>
    <property type="match status" value="1"/>
</dbReference>
<dbReference type="PANTHER" id="PTHR24559:SF427">
    <property type="entry name" value="RNA-DIRECTED DNA POLYMERASE"/>
    <property type="match status" value="1"/>
</dbReference>
<feature type="coiled-coil region" evidence="5">
    <location>
        <begin position="1102"/>
        <end position="1136"/>
    </location>
</feature>
<dbReference type="InterPro" id="IPR025724">
    <property type="entry name" value="GAG-pre-integrase_dom"/>
</dbReference>
<dbReference type="CDD" id="cd09272">
    <property type="entry name" value="RNase_HI_RT_Ty1"/>
    <property type="match status" value="1"/>
</dbReference>
<organism evidence="8">
    <name type="scientific">Tanacetum cinerariifolium</name>
    <name type="common">Dalmatian daisy</name>
    <name type="synonym">Chrysanthemum cinerariifolium</name>
    <dbReference type="NCBI Taxonomy" id="118510"/>
    <lineage>
        <taxon>Eukaryota</taxon>
        <taxon>Viridiplantae</taxon>
        <taxon>Streptophyta</taxon>
        <taxon>Embryophyta</taxon>
        <taxon>Tracheophyta</taxon>
        <taxon>Spermatophyta</taxon>
        <taxon>Magnoliopsida</taxon>
        <taxon>eudicotyledons</taxon>
        <taxon>Gunneridae</taxon>
        <taxon>Pentapetalae</taxon>
        <taxon>asterids</taxon>
        <taxon>campanulids</taxon>
        <taxon>Asterales</taxon>
        <taxon>Asteraceae</taxon>
        <taxon>Asteroideae</taxon>
        <taxon>Anthemideae</taxon>
        <taxon>Anthemidinae</taxon>
        <taxon>Tanacetum</taxon>
    </lineage>
</organism>
<feature type="region of interest" description="Disordered" evidence="6">
    <location>
        <begin position="1793"/>
        <end position="1831"/>
    </location>
</feature>
<dbReference type="Gene3D" id="2.40.70.10">
    <property type="entry name" value="Acid Proteases"/>
    <property type="match status" value="1"/>
</dbReference>
<dbReference type="GO" id="GO:0004190">
    <property type="term" value="F:aspartic-type endopeptidase activity"/>
    <property type="evidence" value="ECO:0007669"/>
    <property type="project" value="UniProtKB-KW"/>
</dbReference>
<dbReference type="GO" id="GO:0008270">
    <property type="term" value="F:zinc ion binding"/>
    <property type="evidence" value="ECO:0007669"/>
    <property type="project" value="UniProtKB-KW"/>
</dbReference>
<protein>
    <submittedName>
        <fullName evidence="8">Putative ribonuclease H-like domain-containing protein</fullName>
    </submittedName>
</protein>
<dbReference type="Pfam" id="PF00078">
    <property type="entry name" value="RVT_1"/>
    <property type="match status" value="1"/>
</dbReference>
<feature type="compositionally biased region" description="Gly residues" evidence="6">
    <location>
        <begin position="42"/>
        <end position="57"/>
    </location>
</feature>
<sequence>MTHEEIEDLVTRRVAEEIEAREAALNLEPLNENEDKQENRNGGNGGNGNKGNGGNGNGGFVPVARECTFQDFLKCKPHTFSGTKGVIELTRWFEKMETWNSYKRTIGVDAAYAMKWAGLMKLMTGVYCPRNEIQKMETELWNLTVKGNELTAYTQSALLDVAPSTLDTSYAVELADGRISETNIILRGCTLGLLGHPFNIDLMPVELGSFNVIIGMDWLEKYHALIVCDEKVVCIPYGDEVLIIRGDNCDDESKLNIISCTKTQKYIQKGCQVYLAQVTSKKAEDKSEEKRFEDVSILQELSGKGFIRPSSSPWGAPVLFVKKKYGSFRMCSDYHELNKLTVKNRYPLPRIDDLFDQLQGSRVYSKINMRSGYHQLRVCEEDVPNTAFRTRYGHYEFQVMSFGLTNAPTEHEGHLKLILKLLKEEELYAKFSKCEFWLSKEEDAFQLLKQKLCSAPILALPEGRENFMVYCDASHKGLGAVLMQKEKVISYASRQLKKELNMRQRRWLELLSDYDCEIRYHPGKANMVADALSQKDRSKPLRVRALVMTIGLNLPKQILSAQSEARNEENFINEDLQGMINKLEPYADGTLCLNNRSWISCFGDFRALIMHESHKSKYSIHPGSDKMYQDLKKLYVHSMFHVSKLKKCMAYEPLAIPLDEIQVGDKLNFIKEPIEIMDREVNRLKQSRISIVKVRWNSRRGLEFTWEREDQMQKNDEFPLLEKFPTASEEKFPVLRQRDALAEEVCTVETVKVVGQIQQYLQNEHYAFWEVIEFGDSYEAPQDDSSIGSTSEGSAKKKGRTVAVTTKDIKKRKNDTKKNQLKQQYGNFKSEGSEALKQTFNRLQAIVSHLEFMDVEIEQDDLNQKFLTNIAPEWLMCTIVWRNKSNLDTMSLDDIYNHFNVYKPEIDEDDIKEMDIKWNMALLSMRADRFWKKTGKKISIQGTDLAGFDKSKVECFNCHKIGHFARECRAPRSQDRGRRENYRQGSKEEEQAPKALMIDGVRWDWSYMANEEENHALVANEEAPTEFSFMAKSSSDNEVFDNSLCSNTCKKNTDSLNTKITELSEKLSDTKTNLYHYKLGLSQVEARLVEFKNQEIKFCEKIRGLEFKVESKTNKIESLTKELQELKKVKEGLDSKLTVLFPPHAQVYSPPKKDMSWTGLLEFTDDTITDYSRPSPSIESNSNDLQNNSSSVSENEESTSSILSKPEIKFVKATDSPTGNSQNNINDKIYWDSGCSQHMTGNISYLSDYEPYDGGYVSFGQGGCKITSKRTIKTGKLEFENVYFVKDLKYNLFSVSQIYDNKNNVLFTDLECIVLGRNFKLKDDTNVLLRTPRQHNIYLIDLNNVVPHKDLTCLVAKASTNESMLWNRRLGHLNFKTMNKLVRHNLVKSLHSKCFENDHTCTAFLKGKQHKASCKSKLESSMSKPLHTLHMDLFGPTSDKYVGDIFKKFGYSDVRSANTPMDKKNPWGKDGPGKDVELYLYRSMIGSLMYLTASRPDIMFVVCACARHRVTPKECNLHAVKRIFRYLKSHPKLGLWYPKESPFDLVAYSDSDYGGAAQDKKSTTGGCQFLGRRLISWQCKKQTIVATFTTETEYVATASGFGQFLWTQNQLLDYEYNFINTKIYIDNNSAICIVKNPMYHSKTKHIEIRHHFIRDCFEEKLISMDHIHTDDNVVDLLIKPFDAGRFQYLVIKTTDAETKILATIYCKLITIFESSIRRNLKQNDEAGICSLPDAELFENLTLMGYNISPNQKFTFQKGQFSHQWKYLIHTIMQCLSLKSIGFNEFSSNIATAVGEGSGTPTEPHHTPTPEAQQSPSTAHSSPSLPSVTSKIIPTVIPTDTPLLRQYTRRAKRISQSTTLPTAADEPASPLRDDSQGEALPTVSGLEAGQDRENIIKTPALPHDSTPRVTSLAADELKARIKLLKDKDGGGAAPYGEDATVKGRSLETREEEGVEISTERGSDDTKELVNVLTYLDAANILTSGVQVVSIPPAAEVSTIGIPTGSGMVPTASLIFTTASVVTPYSRRKGKEKMVEEDQRRSDQLTRDAEIARIHAEEELQGMIEGLDKSNKVIARHLQEYEQASADLSIGEKIELINELVKYQDHHAKILKYQAQQSKSLSKKQQREFYMSVLKSHSGWKTKHFKGMTLEEIRKKFIPVWKQIEDFVPMGSKEQGERVKRKGLRLEQESTKKVKTSKELWTLVKETLTTRQAISDKEKELWVELKRLFEPDVEDQLWTHIQAMMHDLVEWRL</sequence>
<dbReference type="InterPro" id="IPR001878">
    <property type="entry name" value="Znf_CCHC"/>
</dbReference>
<evidence type="ECO:0000256" key="4">
    <source>
        <dbReference type="PROSITE-ProRule" id="PRU00047"/>
    </source>
</evidence>
<accession>A0A699GXH1</accession>
<feature type="compositionally biased region" description="Basic and acidic residues" evidence="6">
    <location>
        <begin position="1938"/>
        <end position="1947"/>
    </location>
</feature>
<feature type="compositionally biased region" description="Polar residues" evidence="6">
    <location>
        <begin position="1811"/>
        <end position="1831"/>
    </location>
</feature>
<feature type="region of interest" description="Disordered" evidence="6">
    <location>
        <begin position="1171"/>
        <end position="1201"/>
    </location>
</feature>
<dbReference type="SUPFAM" id="SSF57756">
    <property type="entry name" value="Retrovirus zinc finger-like domains"/>
    <property type="match status" value="1"/>
</dbReference>
<dbReference type="CDD" id="cd01647">
    <property type="entry name" value="RT_LTR"/>
    <property type="match status" value="1"/>
</dbReference>
<keyword evidence="4" id="KW-0863">Zinc-finger</keyword>
<evidence type="ECO:0000259" key="7">
    <source>
        <dbReference type="PROSITE" id="PS50158"/>
    </source>
</evidence>
<feature type="compositionally biased region" description="Polar residues" evidence="6">
    <location>
        <begin position="783"/>
        <end position="793"/>
    </location>
</feature>
<evidence type="ECO:0000256" key="6">
    <source>
        <dbReference type="SAM" id="MobiDB-lite"/>
    </source>
</evidence>
<dbReference type="SUPFAM" id="SSF56672">
    <property type="entry name" value="DNA/RNA polymerases"/>
    <property type="match status" value="1"/>
</dbReference>
<proteinExistence type="predicted"/>
<dbReference type="GO" id="GO:0006508">
    <property type="term" value="P:proteolysis"/>
    <property type="evidence" value="ECO:0007669"/>
    <property type="project" value="UniProtKB-KW"/>
</dbReference>
<dbReference type="InterPro" id="IPR000477">
    <property type="entry name" value="RT_dom"/>
</dbReference>
<keyword evidence="4" id="KW-0479">Metal-binding</keyword>
<feature type="region of interest" description="Disordered" evidence="6">
    <location>
        <begin position="1850"/>
        <end position="1892"/>
    </location>
</feature>
<dbReference type="GO" id="GO:0003677">
    <property type="term" value="F:DNA binding"/>
    <property type="evidence" value="ECO:0007669"/>
    <property type="project" value="UniProtKB-KW"/>
</dbReference>
<evidence type="ECO:0000313" key="8">
    <source>
        <dbReference type="EMBL" id="GEV82320.1"/>
    </source>
</evidence>
<dbReference type="Pfam" id="PF08284">
    <property type="entry name" value="RVP_2"/>
    <property type="match status" value="1"/>
</dbReference>
<dbReference type="SMART" id="SM00343">
    <property type="entry name" value="ZnF_C2HC"/>
    <property type="match status" value="1"/>
</dbReference>
<dbReference type="InterPro" id="IPR021109">
    <property type="entry name" value="Peptidase_aspartic_dom_sf"/>
</dbReference>
<dbReference type="EMBL" id="BKCJ010035463">
    <property type="protein sequence ID" value="GEV82320.1"/>
    <property type="molecule type" value="Genomic_DNA"/>
</dbReference>
<keyword evidence="1" id="KW-0645">Protease</keyword>
<dbReference type="Pfam" id="PF22936">
    <property type="entry name" value="Pol_BBD"/>
    <property type="match status" value="1"/>
</dbReference>
<feature type="region of interest" description="Disordered" evidence="6">
    <location>
        <begin position="970"/>
        <end position="991"/>
    </location>
</feature>
<dbReference type="InterPro" id="IPR053134">
    <property type="entry name" value="RNA-dir_DNA_polymerase"/>
</dbReference>
<evidence type="ECO:0000256" key="5">
    <source>
        <dbReference type="SAM" id="Coils"/>
    </source>
</evidence>
<keyword evidence="2" id="KW-0064">Aspartyl protease</keyword>
<evidence type="ECO:0000256" key="1">
    <source>
        <dbReference type="ARBA" id="ARBA00022670"/>
    </source>
</evidence>
<keyword evidence="2" id="KW-0378">Hydrolase</keyword>
<evidence type="ECO:0000256" key="3">
    <source>
        <dbReference type="ARBA" id="ARBA00023125"/>
    </source>
</evidence>
<keyword evidence="5" id="KW-0175">Coiled coil</keyword>
<feature type="compositionally biased region" description="Low complexity" evidence="6">
    <location>
        <begin position="1180"/>
        <end position="1201"/>
    </location>
</feature>
<feature type="domain" description="CCHC-type" evidence="7">
    <location>
        <begin position="955"/>
        <end position="969"/>
    </location>
</feature>
<gene>
    <name evidence="8" type="ORF">Tci_154297</name>
</gene>
<dbReference type="InterPro" id="IPR043502">
    <property type="entry name" value="DNA/RNA_pol_sf"/>
</dbReference>
<dbReference type="Pfam" id="PF13976">
    <property type="entry name" value="gag_pre-integrs"/>
    <property type="match status" value="1"/>
</dbReference>
<dbReference type="Pfam" id="PF17919">
    <property type="entry name" value="RT_RNaseH_2"/>
    <property type="match status" value="1"/>
</dbReference>
<feature type="region of interest" description="Disordered" evidence="6">
    <location>
        <begin position="782"/>
        <end position="803"/>
    </location>
</feature>
<feature type="region of interest" description="Disordered" evidence="6">
    <location>
        <begin position="1927"/>
        <end position="1960"/>
    </location>
</feature>